<dbReference type="InterPro" id="IPR037171">
    <property type="entry name" value="NagB/RpiA_transferase-like"/>
</dbReference>
<evidence type="ECO:0000313" key="10">
    <source>
        <dbReference type="Proteomes" id="UP000594873"/>
    </source>
</evidence>
<dbReference type="PANTHER" id="PTHR11054">
    <property type="entry name" value="6-PHOSPHOGLUCONOLACTONASE"/>
    <property type="match status" value="1"/>
</dbReference>
<evidence type="ECO:0000256" key="3">
    <source>
        <dbReference type="ARBA" id="ARBA00004961"/>
    </source>
</evidence>
<comment type="function">
    <text evidence="2 7">Hydrolysis of 6-phosphogluconolactone to 6-phosphogluconate.</text>
</comment>
<dbReference type="KEGG" id="sflv:IC614_01855"/>
<name>A0A7T2GK76_9SPHN</name>
<organism evidence="9 10">
    <name type="scientific">Allosphingosinicella flava</name>
    <dbReference type="NCBI Taxonomy" id="2771430"/>
    <lineage>
        <taxon>Bacteria</taxon>
        <taxon>Pseudomonadati</taxon>
        <taxon>Pseudomonadota</taxon>
        <taxon>Alphaproteobacteria</taxon>
        <taxon>Sphingomonadales</taxon>
        <taxon>Sphingomonadaceae</taxon>
        <taxon>Allosphingosinicella</taxon>
    </lineage>
</organism>
<dbReference type="UniPathway" id="UPA00115">
    <property type="reaction ID" value="UER00409"/>
</dbReference>
<accession>A0A7T2GK76</accession>
<protein>
    <recommendedName>
        <fullName evidence="6 7">6-phosphogluconolactonase</fullName>
        <shortName evidence="7">6PGL</shortName>
        <ecNumber evidence="5 7">3.1.1.31</ecNumber>
    </recommendedName>
</protein>
<dbReference type="AlphaFoldDB" id="A0A7T2GK76"/>
<dbReference type="NCBIfam" id="TIGR01198">
    <property type="entry name" value="pgl"/>
    <property type="match status" value="1"/>
</dbReference>
<evidence type="ECO:0000256" key="6">
    <source>
        <dbReference type="ARBA" id="ARBA00020337"/>
    </source>
</evidence>
<dbReference type="GO" id="GO:0005975">
    <property type="term" value="P:carbohydrate metabolic process"/>
    <property type="evidence" value="ECO:0007669"/>
    <property type="project" value="UniProtKB-UniRule"/>
</dbReference>
<evidence type="ECO:0000313" key="9">
    <source>
        <dbReference type="EMBL" id="QPQ55379.1"/>
    </source>
</evidence>
<dbReference type="Gene3D" id="3.40.50.1360">
    <property type="match status" value="1"/>
</dbReference>
<dbReference type="EMBL" id="CP065592">
    <property type="protein sequence ID" value="QPQ55379.1"/>
    <property type="molecule type" value="Genomic_DNA"/>
</dbReference>
<sequence>MTEIEWWDFDGAKDLAEQVAGDIAFVIESAIEAHGGARIAVPGGSTPDLIYKALLAKDIDWEKVTLIPTDDRLVSLDDPSSNYAKLSRFFGAKGAEIISLVDESAIGDYKQAGRLGDARLALIDWPLDLVCLGMGADGHTASIFPGPDFDNALTGPRERRAVGVRPDPMPANAPYDRVTLTAAALSSARTIMIVITGDEKKRVLETAIEDGPLSSKPIGRLLADIETPVDIFWCAD</sequence>
<dbReference type="InterPro" id="IPR005900">
    <property type="entry name" value="6-phosphogluconolactonase_DevB"/>
</dbReference>
<dbReference type="InterPro" id="IPR006148">
    <property type="entry name" value="Glc/Gal-6P_isomerase"/>
</dbReference>
<dbReference type="Pfam" id="PF01182">
    <property type="entry name" value="Glucosamine_iso"/>
    <property type="match status" value="1"/>
</dbReference>
<reference evidence="9 10" key="1">
    <citation type="submission" date="2020-11" db="EMBL/GenBank/DDBJ databases">
        <title>Genome seq and assembly of Sphingosinicella sp.</title>
        <authorList>
            <person name="Chhetri G."/>
        </authorList>
    </citation>
    <scope>NUCLEOTIDE SEQUENCE [LARGE SCALE GENOMIC DNA]</scope>
    <source>
        <strain evidence="9 10">UDD2</strain>
    </source>
</reference>
<evidence type="ECO:0000256" key="2">
    <source>
        <dbReference type="ARBA" id="ARBA00002681"/>
    </source>
</evidence>
<evidence type="ECO:0000256" key="4">
    <source>
        <dbReference type="ARBA" id="ARBA00010662"/>
    </source>
</evidence>
<feature type="domain" description="Glucosamine/galactosamine-6-phosphate isomerase" evidence="8">
    <location>
        <begin position="12"/>
        <end position="220"/>
    </location>
</feature>
<dbReference type="InterPro" id="IPR039104">
    <property type="entry name" value="6PGL"/>
</dbReference>
<dbReference type="EC" id="3.1.1.31" evidence="5 7"/>
<comment type="pathway">
    <text evidence="3 7">Carbohydrate degradation; pentose phosphate pathway; D-ribulose 5-phosphate from D-glucose 6-phosphate (oxidative stage): step 2/3.</text>
</comment>
<keyword evidence="7 9" id="KW-0378">Hydrolase</keyword>
<dbReference type="Proteomes" id="UP000594873">
    <property type="component" value="Chromosome"/>
</dbReference>
<dbReference type="GO" id="GO:0017057">
    <property type="term" value="F:6-phosphogluconolactonase activity"/>
    <property type="evidence" value="ECO:0007669"/>
    <property type="project" value="UniProtKB-UniRule"/>
</dbReference>
<evidence type="ECO:0000259" key="8">
    <source>
        <dbReference type="Pfam" id="PF01182"/>
    </source>
</evidence>
<proteinExistence type="inferred from homology"/>
<dbReference type="PANTHER" id="PTHR11054:SF0">
    <property type="entry name" value="6-PHOSPHOGLUCONOLACTONASE"/>
    <property type="match status" value="1"/>
</dbReference>
<gene>
    <name evidence="7 9" type="primary">pgl</name>
    <name evidence="9" type="ORF">IC614_01855</name>
</gene>
<evidence type="ECO:0000256" key="7">
    <source>
        <dbReference type="RuleBase" id="RU365095"/>
    </source>
</evidence>
<dbReference type="RefSeq" id="WP_200972054.1">
    <property type="nucleotide sequence ID" value="NZ_CP065592.1"/>
</dbReference>
<dbReference type="GO" id="GO:0006098">
    <property type="term" value="P:pentose-phosphate shunt"/>
    <property type="evidence" value="ECO:0007669"/>
    <property type="project" value="UniProtKB-UniPathway"/>
</dbReference>
<keyword evidence="10" id="KW-1185">Reference proteome</keyword>
<dbReference type="CDD" id="cd01400">
    <property type="entry name" value="6PGL"/>
    <property type="match status" value="1"/>
</dbReference>
<comment type="similarity">
    <text evidence="4 7">Belongs to the glucosamine/galactosamine-6-phosphate isomerase family. 6-phosphogluconolactonase subfamily.</text>
</comment>
<evidence type="ECO:0000256" key="5">
    <source>
        <dbReference type="ARBA" id="ARBA00013198"/>
    </source>
</evidence>
<comment type="catalytic activity">
    <reaction evidence="1 7">
        <text>6-phospho-D-glucono-1,5-lactone + H2O = 6-phospho-D-gluconate + H(+)</text>
        <dbReference type="Rhea" id="RHEA:12556"/>
        <dbReference type="ChEBI" id="CHEBI:15377"/>
        <dbReference type="ChEBI" id="CHEBI:15378"/>
        <dbReference type="ChEBI" id="CHEBI:57955"/>
        <dbReference type="ChEBI" id="CHEBI:58759"/>
        <dbReference type="EC" id="3.1.1.31"/>
    </reaction>
</comment>
<evidence type="ECO:0000256" key="1">
    <source>
        <dbReference type="ARBA" id="ARBA00000832"/>
    </source>
</evidence>
<dbReference type="SUPFAM" id="SSF100950">
    <property type="entry name" value="NagB/RpiA/CoA transferase-like"/>
    <property type="match status" value="1"/>
</dbReference>